<evidence type="ECO:0000256" key="13">
    <source>
        <dbReference type="ARBA" id="ARBA00022962"/>
    </source>
</evidence>
<dbReference type="Gene3D" id="3.90.650.10">
    <property type="entry name" value="PurM-like C-terminal domain"/>
    <property type="match status" value="2"/>
</dbReference>
<keyword evidence="7" id="KW-0436">Ligase</keyword>
<dbReference type="PROSITE" id="PS51406">
    <property type="entry name" value="FIBRINOGEN_C_2"/>
    <property type="match status" value="1"/>
</dbReference>
<dbReference type="InterPro" id="IPR029062">
    <property type="entry name" value="Class_I_gatase-like"/>
</dbReference>
<dbReference type="Gene3D" id="3.40.50.880">
    <property type="match status" value="1"/>
</dbReference>
<gene>
    <name evidence="21" type="ORF">F2P81_005868</name>
</gene>
<evidence type="ECO:0000256" key="15">
    <source>
        <dbReference type="ARBA" id="ARBA00023242"/>
    </source>
</evidence>
<dbReference type="GO" id="GO:0005737">
    <property type="term" value="C:cytoplasm"/>
    <property type="evidence" value="ECO:0007669"/>
    <property type="project" value="TreeGrafter"/>
</dbReference>
<evidence type="ECO:0000256" key="14">
    <source>
        <dbReference type="ARBA" id="ARBA00023157"/>
    </source>
</evidence>
<proteinExistence type="inferred from homology"/>
<dbReference type="GO" id="GO:0004642">
    <property type="term" value="F:phosphoribosylformylglycinamidine synthase activity"/>
    <property type="evidence" value="ECO:0007669"/>
    <property type="project" value="UniProtKB-EC"/>
</dbReference>
<evidence type="ECO:0000313" key="21">
    <source>
        <dbReference type="EMBL" id="KAF0042336.1"/>
    </source>
</evidence>
<keyword evidence="19" id="KW-0175">Coiled coil</keyword>
<evidence type="ECO:0000256" key="8">
    <source>
        <dbReference type="ARBA" id="ARBA00022723"/>
    </source>
</evidence>
<dbReference type="Gene3D" id="1.25.10.10">
    <property type="entry name" value="Leucine-rich Repeat Variant"/>
    <property type="match status" value="1"/>
</dbReference>
<dbReference type="Pfam" id="PF18806">
    <property type="entry name" value="Importin_rep_3"/>
    <property type="match status" value="1"/>
</dbReference>
<evidence type="ECO:0000256" key="3">
    <source>
        <dbReference type="ARBA" id="ARBA00007991"/>
    </source>
</evidence>
<comment type="subcellular location">
    <subcellularLocation>
        <location evidence="1">Nucleus</location>
    </subcellularLocation>
</comment>
<dbReference type="Pfam" id="PF00147">
    <property type="entry name" value="Fibrinogen_C"/>
    <property type="match status" value="1"/>
</dbReference>
<dbReference type="InterPro" id="IPR011989">
    <property type="entry name" value="ARM-like"/>
</dbReference>
<accession>A0A6A4T4A0</accession>
<dbReference type="EC" id="6.3.5.3" evidence="5"/>
<dbReference type="InterPro" id="IPR014716">
    <property type="entry name" value="Fibrinogen_a/b/g_C_1"/>
</dbReference>
<dbReference type="SMART" id="SM01211">
    <property type="entry name" value="GATase_5"/>
    <property type="match status" value="1"/>
</dbReference>
<dbReference type="SMART" id="SM00186">
    <property type="entry name" value="FBG"/>
    <property type="match status" value="1"/>
</dbReference>
<evidence type="ECO:0000256" key="17">
    <source>
        <dbReference type="ARBA" id="ARBA00032632"/>
    </source>
</evidence>
<protein>
    <recommendedName>
        <fullName evidence="18">Phosphoribosylformylglycinamidine synthase</fullName>
        <ecNumber evidence="5">6.3.5.3</ecNumber>
    </recommendedName>
    <alternativeName>
        <fullName evidence="17">Formylglycinamide ribonucleotide amidotransferase</fullName>
    </alternativeName>
    <alternativeName>
        <fullName evidence="16">Formylglycinamide ribotide amidotransferase</fullName>
    </alternativeName>
</protein>
<evidence type="ECO:0000256" key="4">
    <source>
        <dbReference type="ARBA" id="ARBA00008608"/>
    </source>
</evidence>
<dbReference type="SUPFAM" id="SSF56496">
    <property type="entry name" value="Fibrinogen C-terminal domain-like"/>
    <property type="match status" value="1"/>
</dbReference>
<dbReference type="GO" id="GO:0006164">
    <property type="term" value="P:purine nucleotide biosynthetic process"/>
    <property type="evidence" value="ECO:0007669"/>
    <property type="project" value="UniProtKB-KW"/>
</dbReference>
<dbReference type="InterPro" id="IPR036676">
    <property type="entry name" value="PurM-like_C_sf"/>
</dbReference>
<dbReference type="SUPFAM" id="SSF52317">
    <property type="entry name" value="Class I glutamine amidotransferase-like"/>
    <property type="match status" value="1"/>
</dbReference>
<sequence length="1787" mass="197746">MRNRTGISVDKMLIESTFERRRGGPICASTTGPEPDKDRVTRMDIADVREVLNKQRREIETLQLVVDVDGNLVNEMKLLRKESRNMNSRVTQLYMQLLHEIIRKRDNSLELAQLENRVLNVTSEMMRLASRYKELEARFATMAAVVNNQSILITELEDQCLRTLGRSELPVVPPLVQVVPQNLPVNNRFTNEIQRDNNKRAFPRGSRMESPTASPFVNNPPPQGTLTSDGPFKDCFQVRQAGHTTSGMYLLKADGSDRLIQVWCEHGLDNGGWTVLQRRRDGSVNFFRNWENYKRGFGNIDGEHWLGLDNIYKLGKQGDYKLMIELEDWTGKKVYAEYSSFHLESESEGYRLRLGTYQGNAGDSFSSHNGKQFTTLDRDKDAFSGNCAHFHKGGWWYNACGQTNLNGVWYSGGVYRSKFQDGIFWAEYGGGFYSLKSPNPSNKLAIIHILGLLSNLFTTLDISKQDDESADGSAPPVKTAPPPPGPNPVVVVLQQVFALIQTVLSKWLNDSQVVEAVCAIFEKSVKTLLHDFAPMVSQLSEMLGQMYSTIPQASALDLTRQMVHIFASETDHFPPIKALFELVTSVTLSIFQQGPRDHPDIVDSFMQLQAQALKRKPDLFLSESLDVKAVFHCDVPPLARIVQEDGKLLVQAVLEGIGGGASRSLMDQFAEVLFSLNKHCFSLLAVWLKEALQPPGFPSSRVTADQKHHFSQQILRRAYLSPSVMAVVRVYSDEAVKGRALQRAAKLYPQLSITTELCYNVELTGCDSLSSEQREVLLWLFRPPLQAEPLSEKPNLTEGSGEKLVEIGPRLNFSTAWSTNTVSICQSAGLTNVTRVELSRRFLIKPRNRESVTELDGDLKELIKCLYDAMTECIYQHPITSFTVDTKPQPVFEVDILGRGRAALETANDDLGLAFDSWDLDFYTSMFQRIQRNPTSVECFDLAQSNSEHSRHWFFRGRMVIDGQEQKETLFSLIMDTQRHSNKNNVIKFCDNSSPYETRHSLRHVIFTAETHNFPTGYVLPWESEGEGWEYPSSFALPLQVAIEASNGASDYGNKFGEPVLSGFARSFGMRLANGERREWIKPIMFSGGLGSIEDAHVKKEEAETGMEVVKIGGPVYRIGVGGGAASSVQIVLVDDEGGSGDQADRGRCPVDLQLEWVLGKMPQKEFKMEHLTQTLRPLVLPAGLTVKDALDRVLRLPAVASKRYLTNKVDRSVTGLVAQQQCVGPLHTPLADVAVVALSPFSLEGAATAIGEQPVKGLICPEAGARMAVGEALTNLVFARVTALKDVKCSGNWMWAAKLPGEGACLWEACKAMCEVMGQLGVAIDGGKDSLSALVISAYAICPDITATVTPDLEDPDGKDGLLSAGHDISDGGLISCLLEMAFAGNRGVDVELSSQGAGVMELLFSEELGLVLEVSQSDVETVSQRFGDAGVQCLRVGRTCGFGPEAMVRVCVDEHELLREPLPKLRALWEDTSFQLERLQATEFCVEQEEEGLAKRTQPYFKLSFDPAETPSISQLSAGQPRVAVVREEGSNGDREMCVSLYMAGFEVWDVTMQDLCSGSLTLERFKAVVFVGGFSYADVLGSAKGWAATVAFNPKAKAEFDSFRRRDDTLSLGVCNGCQLLALLGWVGEGKDGAESEAVLTHNKSGRFESRFVSVGIQASPSVWLQGMEGSALGVWVAHGEGLMQFRSSQAQDRIISGGFAPLRYLDDQGRPTEEYPLNPNGSPQGVAGLCSTDGRHLAMMPHPERCTLGWQWPWAPRDFRPSLTPSPWLRMFKNAAAWCSNTQ</sequence>
<dbReference type="CDD" id="cd01740">
    <property type="entry name" value="GATase1_FGAR_AT"/>
    <property type="match status" value="1"/>
</dbReference>
<feature type="coiled-coil region" evidence="19">
    <location>
        <begin position="111"/>
        <end position="138"/>
    </location>
</feature>
<dbReference type="PROSITE" id="PS51273">
    <property type="entry name" value="GATASE_TYPE_1"/>
    <property type="match status" value="1"/>
</dbReference>
<dbReference type="Pfam" id="PF22689">
    <property type="entry name" value="FGAR-AT_PurM_N-like"/>
    <property type="match status" value="1"/>
</dbReference>
<dbReference type="Pfam" id="PF13507">
    <property type="entry name" value="GATase_5"/>
    <property type="match status" value="1"/>
</dbReference>
<evidence type="ECO:0000256" key="18">
    <source>
        <dbReference type="ARBA" id="ARBA00071729"/>
    </source>
</evidence>
<dbReference type="InterPro" id="IPR036056">
    <property type="entry name" value="Fibrinogen-like_C"/>
</dbReference>
<evidence type="ECO:0000256" key="11">
    <source>
        <dbReference type="ARBA" id="ARBA00022840"/>
    </source>
</evidence>
<dbReference type="SUPFAM" id="SSF56042">
    <property type="entry name" value="PurM C-terminal domain-like"/>
    <property type="match status" value="1"/>
</dbReference>
<dbReference type="GO" id="GO:0005634">
    <property type="term" value="C:nucleus"/>
    <property type="evidence" value="ECO:0007669"/>
    <property type="project" value="UniProtKB-SubCell"/>
</dbReference>
<evidence type="ECO:0000313" key="22">
    <source>
        <dbReference type="Proteomes" id="UP000438429"/>
    </source>
</evidence>
<keyword evidence="12" id="KW-0460">Magnesium</keyword>
<dbReference type="InterPro" id="IPR036921">
    <property type="entry name" value="PurM-like_N_sf"/>
</dbReference>
<keyword evidence="9" id="KW-0547">Nucleotide-binding</keyword>
<comment type="pathway">
    <text evidence="2">Purine metabolism; IMP biosynthesis via de novo pathway; 5-amino-1-(5-phospho-D-ribosyl)imidazole from N(2)-formyl-N(1)-(5-phospho-D-ribosyl)glycinamide: step 1/2.</text>
</comment>
<dbReference type="Proteomes" id="UP000438429">
    <property type="component" value="Unassembled WGS sequence"/>
</dbReference>
<dbReference type="FunFam" id="3.30.1330.10:FF:000007">
    <property type="entry name" value="Phosphoribosylformylglycinamidine synthase, putative"/>
    <property type="match status" value="1"/>
</dbReference>
<dbReference type="CDD" id="cd02204">
    <property type="entry name" value="PurL_repeat2"/>
    <property type="match status" value="1"/>
</dbReference>
<dbReference type="InterPro" id="IPR040944">
    <property type="entry name" value="Importin_rep_2"/>
</dbReference>
<evidence type="ECO:0000256" key="16">
    <source>
        <dbReference type="ARBA" id="ARBA00029823"/>
    </source>
</evidence>
<keyword evidence="15" id="KW-0539">Nucleus</keyword>
<dbReference type="Pfam" id="PF24139">
    <property type="entry name" value="TPR_TNPO3_IPO13_4th"/>
    <property type="match status" value="1"/>
</dbReference>
<dbReference type="FunFam" id="3.90.215.10:FF:000001">
    <property type="entry name" value="Tenascin isoform 1"/>
    <property type="match status" value="1"/>
</dbReference>
<dbReference type="PANTHER" id="PTHR10099:SF1">
    <property type="entry name" value="PHOSPHORIBOSYLFORMYLGLYCINAMIDINE SYNTHASE"/>
    <property type="match status" value="1"/>
</dbReference>
<dbReference type="EMBL" id="VEVO01000005">
    <property type="protein sequence ID" value="KAF0042336.1"/>
    <property type="molecule type" value="Genomic_DNA"/>
</dbReference>
<dbReference type="InterPro" id="IPR058537">
    <property type="entry name" value="TPR_TNPO3_IPO13_4th"/>
</dbReference>
<organism evidence="21 22">
    <name type="scientific">Scophthalmus maximus</name>
    <name type="common">Turbot</name>
    <name type="synonym">Psetta maxima</name>
    <dbReference type="NCBI Taxonomy" id="52904"/>
    <lineage>
        <taxon>Eukaryota</taxon>
        <taxon>Metazoa</taxon>
        <taxon>Chordata</taxon>
        <taxon>Craniata</taxon>
        <taxon>Vertebrata</taxon>
        <taxon>Euteleostomi</taxon>
        <taxon>Actinopterygii</taxon>
        <taxon>Neopterygii</taxon>
        <taxon>Teleostei</taxon>
        <taxon>Neoteleostei</taxon>
        <taxon>Acanthomorphata</taxon>
        <taxon>Carangaria</taxon>
        <taxon>Pleuronectiformes</taxon>
        <taxon>Pleuronectoidei</taxon>
        <taxon>Scophthalmidae</taxon>
        <taxon>Scophthalmus</taxon>
    </lineage>
</organism>
<evidence type="ECO:0000256" key="1">
    <source>
        <dbReference type="ARBA" id="ARBA00004123"/>
    </source>
</evidence>
<dbReference type="InterPro" id="IPR040707">
    <property type="entry name" value="FGAR-AT_N"/>
</dbReference>
<dbReference type="Gene3D" id="3.30.1330.10">
    <property type="entry name" value="PurM-like, N-terminal domain"/>
    <property type="match status" value="1"/>
</dbReference>
<dbReference type="Pfam" id="PF02769">
    <property type="entry name" value="AIRS_C"/>
    <property type="match status" value="1"/>
</dbReference>
<dbReference type="FunFam" id="1.10.8.750:FF:000001">
    <property type="entry name" value="Putative phosphoribosylformylglycinamidine synthase"/>
    <property type="match status" value="1"/>
</dbReference>
<dbReference type="InterPro" id="IPR010918">
    <property type="entry name" value="PurM-like_C_dom"/>
</dbReference>
<evidence type="ECO:0000256" key="7">
    <source>
        <dbReference type="ARBA" id="ARBA00022598"/>
    </source>
</evidence>
<feature type="domain" description="Fibrinogen C-terminal" evidence="20">
    <location>
        <begin position="226"/>
        <end position="446"/>
    </location>
</feature>
<dbReference type="Pfam" id="PF18786">
    <property type="entry name" value="Importin_rep_2"/>
    <property type="match status" value="1"/>
</dbReference>
<comment type="similarity">
    <text evidence="4">In the N-terminal section; belongs to the FGAMS family.</text>
</comment>
<dbReference type="SUPFAM" id="SSF55326">
    <property type="entry name" value="PurM N-terminal domain-like"/>
    <property type="match status" value="2"/>
</dbReference>
<dbReference type="InterPro" id="IPR002181">
    <property type="entry name" value="Fibrinogen_a/b/g_C_dom"/>
</dbReference>
<evidence type="ECO:0000256" key="12">
    <source>
        <dbReference type="ARBA" id="ARBA00022842"/>
    </source>
</evidence>
<dbReference type="Pfam" id="PF18076">
    <property type="entry name" value="FGAR-AT_N"/>
    <property type="match status" value="1"/>
</dbReference>
<evidence type="ECO:0000256" key="9">
    <source>
        <dbReference type="ARBA" id="ARBA00022741"/>
    </source>
</evidence>
<dbReference type="InterPro" id="IPR040520">
    <property type="entry name" value="Importin_rep_3"/>
</dbReference>
<reference evidence="21 22" key="1">
    <citation type="submission" date="2019-06" db="EMBL/GenBank/DDBJ databases">
        <title>Draft genomes of female and male turbot (Scophthalmus maximus).</title>
        <authorList>
            <person name="Xu H."/>
            <person name="Xu X.-W."/>
            <person name="Shao C."/>
            <person name="Chen S."/>
        </authorList>
    </citation>
    <scope>NUCLEOTIDE SEQUENCE [LARGE SCALE GENOMIC DNA]</scope>
    <source>
        <strain evidence="21">Ysfricsl-2016a</strain>
        <tissue evidence="21">Blood</tissue>
    </source>
</reference>
<evidence type="ECO:0000256" key="19">
    <source>
        <dbReference type="SAM" id="Coils"/>
    </source>
</evidence>
<keyword evidence="11" id="KW-0067">ATP-binding</keyword>
<dbReference type="InterPro" id="IPR041609">
    <property type="entry name" value="PurL_linker"/>
</dbReference>
<dbReference type="Gene3D" id="1.10.8.750">
    <property type="entry name" value="Phosphoribosylformylglycinamidine synthase, linker domain"/>
    <property type="match status" value="1"/>
</dbReference>
<dbReference type="GO" id="GO:0005524">
    <property type="term" value="F:ATP binding"/>
    <property type="evidence" value="ECO:0007669"/>
    <property type="project" value="UniProtKB-KW"/>
</dbReference>
<keyword evidence="8" id="KW-0479">Metal-binding</keyword>
<comment type="similarity">
    <text evidence="3">Belongs to the importin beta family.</text>
</comment>
<dbReference type="SUPFAM" id="SSF82697">
    <property type="entry name" value="PurS-like"/>
    <property type="match status" value="1"/>
</dbReference>
<keyword evidence="13" id="KW-0315">Glutamine amidotransferase</keyword>
<dbReference type="PANTHER" id="PTHR10099">
    <property type="entry name" value="PHOSPHORIBOSYLFORMYLGLYCINAMIDINE SYNTHASE"/>
    <property type="match status" value="1"/>
</dbReference>
<dbReference type="Gene3D" id="3.90.215.10">
    <property type="entry name" value="Gamma Fibrinogen, chain A, domain 1"/>
    <property type="match status" value="1"/>
</dbReference>
<dbReference type="SUPFAM" id="SSF109736">
    <property type="entry name" value="FGAM synthase PurL, linker domain"/>
    <property type="match status" value="1"/>
</dbReference>
<evidence type="ECO:0000256" key="6">
    <source>
        <dbReference type="ARBA" id="ARBA00022448"/>
    </source>
</evidence>
<keyword evidence="6" id="KW-0813">Transport</keyword>
<dbReference type="InterPro" id="IPR055181">
    <property type="entry name" value="FGAR-AT_PurM_N-like"/>
</dbReference>
<evidence type="ECO:0000256" key="5">
    <source>
        <dbReference type="ARBA" id="ARBA00012747"/>
    </source>
</evidence>
<evidence type="ECO:0000259" key="20">
    <source>
        <dbReference type="PROSITE" id="PS51406"/>
    </source>
</evidence>
<dbReference type="CDD" id="cd00087">
    <property type="entry name" value="FReD"/>
    <property type="match status" value="1"/>
</dbReference>
<dbReference type="GO" id="GO:0046872">
    <property type="term" value="F:metal ion binding"/>
    <property type="evidence" value="ECO:0007669"/>
    <property type="project" value="UniProtKB-KW"/>
</dbReference>
<evidence type="ECO:0000256" key="10">
    <source>
        <dbReference type="ARBA" id="ARBA00022755"/>
    </source>
</evidence>
<name>A0A6A4T4A0_SCOMX</name>
<dbReference type="InterPro" id="IPR036604">
    <property type="entry name" value="PurS-like_sf"/>
</dbReference>
<dbReference type="Pfam" id="PF18072">
    <property type="entry name" value="FGAR-AT_linker"/>
    <property type="match status" value="1"/>
</dbReference>
<keyword evidence="10" id="KW-0658">Purine biosynthesis</keyword>
<evidence type="ECO:0000256" key="2">
    <source>
        <dbReference type="ARBA" id="ARBA00004920"/>
    </source>
</evidence>
<comment type="caution">
    <text evidence="21">The sequence shown here is derived from an EMBL/GenBank/DDBJ whole genome shotgun (WGS) entry which is preliminary data.</text>
</comment>
<keyword evidence="14" id="KW-1015">Disulfide bond</keyword>